<dbReference type="RefSeq" id="XP_062699594.1">
    <property type="nucleotide sequence ID" value="XM_062843610.1"/>
</dbReference>
<dbReference type="EnsemblMetazoa" id="AALFPA23_009907.R13728">
    <property type="protein sequence ID" value="AALFPA23_009907.P13728"/>
    <property type="gene ID" value="AALFPA23_009907"/>
</dbReference>
<reference evidence="4" key="1">
    <citation type="journal article" date="2015" name="Proc. Natl. Acad. Sci. U.S.A.">
        <title>Genome sequence of the Asian Tiger mosquito, Aedes albopictus, reveals insights into its biology, genetics, and evolution.</title>
        <authorList>
            <person name="Chen X.G."/>
            <person name="Jiang X."/>
            <person name="Gu J."/>
            <person name="Xu M."/>
            <person name="Wu Y."/>
            <person name="Deng Y."/>
            <person name="Zhang C."/>
            <person name="Bonizzoni M."/>
            <person name="Dermauw W."/>
            <person name="Vontas J."/>
            <person name="Armbruster P."/>
            <person name="Huang X."/>
            <person name="Yang Y."/>
            <person name="Zhang H."/>
            <person name="He W."/>
            <person name="Peng H."/>
            <person name="Liu Y."/>
            <person name="Wu K."/>
            <person name="Chen J."/>
            <person name="Lirakis M."/>
            <person name="Topalis P."/>
            <person name="Van Leeuwen T."/>
            <person name="Hall A.B."/>
            <person name="Jiang X."/>
            <person name="Thorpe C."/>
            <person name="Mueller R.L."/>
            <person name="Sun C."/>
            <person name="Waterhouse R.M."/>
            <person name="Yan G."/>
            <person name="Tu Z.J."/>
            <person name="Fang X."/>
            <person name="James A.A."/>
        </authorList>
    </citation>
    <scope>NUCLEOTIDE SEQUENCE [LARGE SCALE GENOMIC DNA]</scope>
    <source>
        <strain evidence="4">Foshan</strain>
    </source>
</reference>
<accession>A0ABM1YK69</accession>
<dbReference type="PROSITE" id="PS51457">
    <property type="entry name" value="BEN"/>
    <property type="match status" value="1"/>
</dbReference>
<feature type="coiled-coil region" evidence="1">
    <location>
        <begin position="334"/>
        <end position="361"/>
    </location>
</feature>
<reference evidence="3" key="2">
    <citation type="submission" date="2025-05" db="UniProtKB">
        <authorList>
            <consortium name="EnsemblMetazoa"/>
        </authorList>
    </citation>
    <scope>IDENTIFICATION</scope>
    <source>
        <strain evidence="3">Foshan</strain>
    </source>
</reference>
<evidence type="ECO:0000313" key="4">
    <source>
        <dbReference type="Proteomes" id="UP000069940"/>
    </source>
</evidence>
<keyword evidence="1" id="KW-0175">Coiled coil</keyword>
<dbReference type="Proteomes" id="UP000069940">
    <property type="component" value="Unassembled WGS sequence"/>
</dbReference>
<dbReference type="InterPro" id="IPR018379">
    <property type="entry name" value="BEN_domain"/>
</dbReference>
<dbReference type="GeneID" id="109427596"/>
<dbReference type="SMART" id="SM01025">
    <property type="entry name" value="BEN"/>
    <property type="match status" value="1"/>
</dbReference>
<name>A0ABM1YK69_AEDAL</name>
<evidence type="ECO:0000256" key="1">
    <source>
        <dbReference type="SAM" id="Coils"/>
    </source>
</evidence>
<organism evidence="3 4">
    <name type="scientific">Aedes albopictus</name>
    <name type="common">Asian tiger mosquito</name>
    <name type="synonym">Stegomyia albopicta</name>
    <dbReference type="NCBI Taxonomy" id="7160"/>
    <lineage>
        <taxon>Eukaryota</taxon>
        <taxon>Metazoa</taxon>
        <taxon>Ecdysozoa</taxon>
        <taxon>Arthropoda</taxon>
        <taxon>Hexapoda</taxon>
        <taxon>Insecta</taxon>
        <taxon>Pterygota</taxon>
        <taxon>Neoptera</taxon>
        <taxon>Endopterygota</taxon>
        <taxon>Diptera</taxon>
        <taxon>Nematocera</taxon>
        <taxon>Culicoidea</taxon>
        <taxon>Culicidae</taxon>
        <taxon>Culicinae</taxon>
        <taxon>Aedini</taxon>
        <taxon>Aedes</taxon>
        <taxon>Stegomyia</taxon>
    </lineage>
</organism>
<proteinExistence type="predicted"/>
<sequence length="541" mass="59726">MPPKRYKQISESTNMRKKKLREDQNAIKAGKMAAQHSNTADLRALLQATPEQLGDTYDPTGYAYVNVGEGSCADSLQTEDPLGSQEKTSAKGTFLHTLNLHANGTQSIITNMVEGGAEEVQGSAFLSGLSVDYLDETVGCGEIEPTDEPSETCPNKGGNATAAAESTNLVAQRLSITELRQMLQAALKHEETSLNVPDSPKIISSTANVAVTTLVAVENPKHGDHLGEISGDPNNYTKGSEKSGIDFEACTPQLEAKMNRTEIHIQTQDPHPSTSNILEIERPHSQENHAMDIEMDIEEHLCEELSLQHDDNRESHVDYEEVPPAYEGDWVIKYRNLEHKYMELLQRHKKCKQRYSKLENDKLSSDDYALRVGKELMQLKDKQHMPQTRFTVVDDINITVEELDEFNARADTDSMFVGLLATRLVGSDALAKMSVTGQVSHRFGKLKNPDGTPKYPAAERLDPLILEFIGNKVAERTAIKVGCQNIPTIRKRSDIALVKRYIAQKIANLRKAAQVRNARAGTGPLMVALPPTAADAALHHC</sequence>
<evidence type="ECO:0000259" key="2">
    <source>
        <dbReference type="PROSITE" id="PS51457"/>
    </source>
</evidence>
<feature type="domain" description="BEN" evidence="2">
    <location>
        <begin position="387"/>
        <end position="513"/>
    </location>
</feature>
<protein>
    <recommendedName>
        <fullName evidence="2">BEN domain-containing protein</fullName>
    </recommendedName>
</protein>
<keyword evidence="4" id="KW-1185">Reference proteome</keyword>
<evidence type="ECO:0000313" key="3">
    <source>
        <dbReference type="EnsemblMetazoa" id="AALFPA23_009907.P13728"/>
    </source>
</evidence>